<sequence>MLCDREQQSSSAEPPAQKGASGGSRFNIRMRFVTTQKVLVVGLCAQLAVYALFNLGVFVAACRTWADEDEAWHLSSSRSSPSLALGMFMFLQYNHVLNAAVVGIFVPAVMAVVGLCRRKRDSTDALCLYFFRGSSLCFVSLGLALLLLGYPSSRAQTGQVTDADIALGIISSLSLSIGFWTAGVSALFAAPRQINTDVSRDHHG</sequence>
<organism evidence="3 4">
    <name type="scientific">Purpureocillium takamizusanense</name>
    <dbReference type="NCBI Taxonomy" id="2060973"/>
    <lineage>
        <taxon>Eukaryota</taxon>
        <taxon>Fungi</taxon>
        <taxon>Dikarya</taxon>
        <taxon>Ascomycota</taxon>
        <taxon>Pezizomycotina</taxon>
        <taxon>Sordariomycetes</taxon>
        <taxon>Hypocreomycetidae</taxon>
        <taxon>Hypocreales</taxon>
        <taxon>Ophiocordycipitaceae</taxon>
        <taxon>Purpureocillium</taxon>
    </lineage>
</organism>
<proteinExistence type="predicted"/>
<evidence type="ECO:0000256" key="1">
    <source>
        <dbReference type="SAM" id="MobiDB-lite"/>
    </source>
</evidence>
<feature type="transmembrane region" description="Helical" evidence="2">
    <location>
        <begin position="96"/>
        <end position="116"/>
    </location>
</feature>
<evidence type="ECO:0000313" key="3">
    <source>
        <dbReference type="EMBL" id="UNI21369.1"/>
    </source>
</evidence>
<protein>
    <recommendedName>
        <fullName evidence="5">Transmembrane protein</fullName>
    </recommendedName>
</protein>
<name>A0A9Q8QI47_9HYPO</name>
<dbReference type="EMBL" id="CP086360">
    <property type="protein sequence ID" value="UNI21369.1"/>
    <property type="molecule type" value="Genomic_DNA"/>
</dbReference>
<reference evidence="3" key="1">
    <citation type="submission" date="2021-11" db="EMBL/GenBank/DDBJ databases">
        <title>Purpureocillium_takamizusanense_genome.</title>
        <authorList>
            <person name="Nguyen N.-H."/>
        </authorList>
    </citation>
    <scope>NUCLEOTIDE SEQUENCE</scope>
    <source>
        <strain evidence="3">PT3</strain>
    </source>
</reference>
<feature type="transmembrane region" description="Helical" evidence="2">
    <location>
        <begin position="165"/>
        <end position="190"/>
    </location>
</feature>
<gene>
    <name evidence="3" type="ORF">JDV02_007364</name>
</gene>
<dbReference type="GeneID" id="72069312"/>
<keyword evidence="2" id="KW-0472">Membrane</keyword>
<keyword evidence="2" id="KW-1133">Transmembrane helix</keyword>
<feature type="transmembrane region" description="Helical" evidence="2">
    <location>
        <begin position="38"/>
        <end position="66"/>
    </location>
</feature>
<accession>A0A9Q8QI47</accession>
<dbReference type="RefSeq" id="XP_047844850.1">
    <property type="nucleotide sequence ID" value="XM_047988852.1"/>
</dbReference>
<feature type="region of interest" description="Disordered" evidence="1">
    <location>
        <begin position="1"/>
        <end position="22"/>
    </location>
</feature>
<evidence type="ECO:0000313" key="4">
    <source>
        <dbReference type="Proteomes" id="UP000829364"/>
    </source>
</evidence>
<dbReference type="Proteomes" id="UP000829364">
    <property type="component" value="Chromosome 7"/>
</dbReference>
<feature type="transmembrane region" description="Helical" evidence="2">
    <location>
        <begin position="128"/>
        <end position="150"/>
    </location>
</feature>
<dbReference type="AlphaFoldDB" id="A0A9Q8QI47"/>
<evidence type="ECO:0000256" key="2">
    <source>
        <dbReference type="SAM" id="Phobius"/>
    </source>
</evidence>
<dbReference type="KEGG" id="ptkz:JDV02_007364"/>
<keyword evidence="4" id="KW-1185">Reference proteome</keyword>
<keyword evidence="2" id="KW-0812">Transmembrane</keyword>
<evidence type="ECO:0008006" key="5">
    <source>
        <dbReference type="Google" id="ProtNLM"/>
    </source>
</evidence>